<evidence type="ECO:0000256" key="4">
    <source>
        <dbReference type="ARBA" id="ARBA00022651"/>
    </source>
</evidence>
<dbReference type="InterPro" id="IPR043595">
    <property type="entry name" value="FaeB/C/D"/>
</dbReference>
<dbReference type="GO" id="GO:0005576">
    <property type="term" value="C:extracellular region"/>
    <property type="evidence" value="ECO:0007669"/>
    <property type="project" value="UniProtKB-SubCell"/>
</dbReference>
<keyword evidence="5" id="KW-0732">Signal</keyword>
<dbReference type="STRING" id="1454373.ACMU_02125"/>
<evidence type="ECO:0000313" key="12">
    <source>
        <dbReference type="Proteomes" id="UP000026249"/>
    </source>
</evidence>
<dbReference type="PANTHER" id="PTHR38050:SF1">
    <property type="entry name" value="FERULOYL ESTERASE C"/>
    <property type="match status" value="1"/>
</dbReference>
<reference evidence="11 12" key="1">
    <citation type="submission" date="2014-03" db="EMBL/GenBank/DDBJ databases">
        <title>Draft Genome Sequence of Actibacterium mucosum KCTC 23349, a Marine Alphaproteobacterium with Complex Ionic Requirements Isolated from Mediterranean Seawater at Malvarrosa Beach, Valencia, Spain.</title>
        <authorList>
            <person name="Arahal D.R."/>
            <person name="Shao Z."/>
            <person name="Lai Q."/>
            <person name="Pujalte M.J."/>
        </authorList>
    </citation>
    <scope>NUCLEOTIDE SEQUENCE [LARGE SCALE GENOMIC DNA]</scope>
    <source>
        <strain evidence="11 12">KCTC 23349</strain>
    </source>
</reference>
<proteinExistence type="inferred from homology"/>
<dbReference type="Gene3D" id="3.40.50.1820">
    <property type="entry name" value="alpha/beta hydrolase"/>
    <property type="match status" value="1"/>
</dbReference>
<evidence type="ECO:0000256" key="3">
    <source>
        <dbReference type="ARBA" id="ARBA00022525"/>
    </source>
</evidence>
<dbReference type="Pfam" id="PF02230">
    <property type="entry name" value="Abhydrolase_2"/>
    <property type="match status" value="1"/>
</dbReference>
<comment type="subcellular location">
    <subcellularLocation>
        <location evidence="1">Secreted</location>
    </subcellularLocation>
</comment>
<feature type="domain" description="Phospholipase/carboxylesterase/thioesterase" evidence="10">
    <location>
        <begin position="48"/>
        <end position="193"/>
    </location>
</feature>
<dbReference type="Proteomes" id="UP000026249">
    <property type="component" value="Unassembled WGS sequence"/>
</dbReference>
<dbReference type="AlphaFoldDB" id="A0A037ZMJ7"/>
<gene>
    <name evidence="11" type="ORF">ACMU_02125</name>
</gene>
<comment type="caution">
    <text evidence="11">The sequence shown here is derived from an EMBL/GenBank/DDBJ whole genome shotgun (WGS) entry which is preliminary data.</text>
</comment>
<keyword evidence="6" id="KW-0378">Hydrolase</keyword>
<evidence type="ECO:0000256" key="7">
    <source>
        <dbReference type="ARBA" id="ARBA00023277"/>
    </source>
</evidence>
<accession>A0A037ZMJ7</accession>
<dbReference type="GO" id="GO:0045493">
    <property type="term" value="P:xylan catabolic process"/>
    <property type="evidence" value="ECO:0007669"/>
    <property type="project" value="UniProtKB-KW"/>
</dbReference>
<dbReference type="InterPro" id="IPR003140">
    <property type="entry name" value="PLipase/COase/thioEstase"/>
</dbReference>
<dbReference type="EMBL" id="JFKE01000001">
    <property type="protein sequence ID" value="KAJ57319.1"/>
    <property type="molecule type" value="Genomic_DNA"/>
</dbReference>
<protein>
    <recommendedName>
        <fullName evidence="10">Phospholipase/carboxylesterase/thioesterase domain-containing protein</fullName>
    </recommendedName>
</protein>
<keyword evidence="4" id="KW-0858">Xylan degradation</keyword>
<evidence type="ECO:0000256" key="9">
    <source>
        <dbReference type="ARBA" id="ARBA00025250"/>
    </source>
</evidence>
<evidence type="ECO:0000256" key="2">
    <source>
        <dbReference type="ARBA" id="ARBA00010278"/>
    </source>
</evidence>
<name>A0A037ZMJ7_9RHOB</name>
<evidence type="ECO:0000256" key="5">
    <source>
        <dbReference type="ARBA" id="ARBA00022729"/>
    </source>
</evidence>
<evidence type="ECO:0000256" key="6">
    <source>
        <dbReference type="ARBA" id="ARBA00022801"/>
    </source>
</evidence>
<organism evidence="11 12">
    <name type="scientific">Actibacterium mucosum KCTC 23349</name>
    <dbReference type="NCBI Taxonomy" id="1454373"/>
    <lineage>
        <taxon>Bacteria</taxon>
        <taxon>Pseudomonadati</taxon>
        <taxon>Pseudomonadota</taxon>
        <taxon>Alphaproteobacteria</taxon>
        <taxon>Rhodobacterales</taxon>
        <taxon>Roseobacteraceae</taxon>
        <taxon>Actibacterium</taxon>
    </lineage>
</organism>
<comment type="similarity">
    <text evidence="2">Belongs to the faeC family.</text>
</comment>
<keyword evidence="7" id="KW-0119">Carbohydrate metabolism</keyword>
<dbReference type="InterPro" id="IPR029058">
    <property type="entry name" value="AB_hydrolase_fold"/>
</dbReference>
<dbReference type="SUPFAM" id="SSF53474">
    <property type="entry name" value="alpha/beta-Hydrolases"/>
    <property type="match status" value="1"/>
</dbReference>
<evidence type="ECO:0000256" key="8">
    <source>
        <dbReference type="ARBA" id="ARBA00023326"/>
    </source>
</evidence>
<dbReference type="GO" id="GO:0030600">
    <property type="term" value="F:feruloyl esterase activity"/>
    <property type="evidence" value="ECO:0007669"/>
    <property type="project" value="InterPro"/>
</dbReference>
<comment type="function">
    <text evidence="9">Involved in degradation of plant cell walls. Hydrolyzes the feruloyl-arabinose ester bond in arabinoxylans, and the feruloyl-galactose ester bond in pectin. Active against paranitrophenyl-acetate, methyl ferulate and wheat arabinoxylan.</text>
</comment>
<evidence type="ECO:0000256" key="1">
    <source>
        <dbReference type="ARBA" id="ARBA00004613"/>
    </source>
</evidence>
<evidence type="ECO:0000259" key="10">
    <source>
        <dbReference type="Pfam" id="PF02230"/>
    </source>
</evidence>
<evidence type="ECO:0000313" key="11">
    <source>
        <dbReference type="EMBL" id="KAJ57319.1"/>
    </source>
</evidence>
<keyword evidence="3" id="KW-0964">Secreted</keyword>
<keyword evidence="8" id="KW-0624">Polysaccharide degradation</keyword>
<dbReference type="PANTHER" id="PTHR38050">
    <property type="match status" value="1"/>
</dbReference>
<keyword evidence="12" id="KW-1185">Reference proteome</keyword>
<sequence length="276" mass="29660">MAVLFMMGFVGGAVAQTGPCSADDACKIDEGSYHLMAPPDWDGQTPLPVLVFFHGFGSSGRTIFNAGSLKSTFLNNGYIVVGPNGSLRPGSNTRFWPARPNNEGFRDDVAFTRAVVDDVAARLPVQRDRVFVTGFSAGGSMAWMVACYDGANYAGFVSVAGALRRPVPAETCPAGPVRLLQIHGFADGQVPIEGRAIGNWHQGDVFESMNLLRNTNQCRTNPDEITIGDRFRCRDWSASCGGGAARLCIHDGGHGLPRGWSDMAKTWLETPFEPSN</sequence>